<dbReference type="AlphaFoldDB" id="A0A8S4FNZ4"/>
<evidence type="ECO:0000313" key="1">
    <source>
        <dbReference type="EMBL" id="CAG9128783.1"/>
    </source>
</evidence>
<organism evidence="1 2">
    <name type="scientific">Plutella xylostella</name>
    <name type="common">Diamondback moth</name>
    <name type="synonym">Plutella maculipennis</name>
    <dbReference type="NCBI Taxonomy" id="51655"/>
    <lineage>
        <taxon>Eukaryota</taxon>
        <taxon>Metazoa</taxon>
        <taxon>Ecdysozoa</taxon>
        <taxon>Arthropoda</taxon>
        <taxon>Hexapoda</taxon>
        <taxon>Insecta</taxon>
        <taxon>Pterygota</taxon>
        <taxon>Neoptera</taxon>
        <taxon>Endopterygota</taxon>
        <taxon>Lepidoptera</taxon>
        <taxon>Glossata</taxon>
        <taxon>Ditrysia</taxon>
        <taxon>Yponomeutoidea</taxon>
        <taxon>Plutellidae</taxon>
        <taxon>Plutella</taxon>
    </lineage>
</organism>
<accession>A0A8S4FNZ4</accession>
<gene>
    <name evidence="1" type="ORF">PLXY2_LOCUS9359</name>
</gene>
<comment type="caution">
    <text evidence="1">The sequence shown here is derived from an EMBL/GenBank/DDBJ whole genome shotgun (WGS) entry which is preliminary data.</text>
</comment>
<proteinExistence type="predicted"/>
<dbReference type="EMBL" id="CAJHNJ030000036">
    <property type="protein sequence ID" value="CAG9128783.1"/>
    <property type="molecule type" value="Genomic_DNA"/>
</dbReference>
<name>A0A8S4FNZ4_PLUXY</name>
<sequence length="159" mass="17267">MVLPNLHCYPVAVQKRPLSLSRLCVDSTKAQWASPPDLSASSIAIGLELSESIPTSRRGLPGCGRCVHNSCLEPLVRDCMPPVDQCRPATLRRADWRDLKDCAVLGSRLVFRPEATAWAFTDGQLRAALACVAALAQPVKRATAQATRAKAARKVGRYM</sequence>
<keyword evidence="2" id="KW-1185">Reference proteome</keyword>
<evidence type="ECO:0000313" key="2">
    <source>
        <dbReference type="Proteomes" id="UP000653454"/>
    </source>
</evidence>
<protein>
    <submittedName>
        <fullName evidence="1">(diamondback moth) hypothetical protein</fullName>
    </submittedName>
</protein>
<dbReference type="Proteomes" id="UP000653454">
    <property type="component" value="Unassembled WGS sequence"/>
</dbReference>
<reference evidence="1" key="1">
    <citation type="submission" date="2020-11" db="EMBL/GenBank/DDBJ databases">
        <authorList>
            <person name="Whiteford S."/>
        </authorList>
    </citation>
    <scope>NUCLEOTIDE SEQUENCE</scope>
</reference>